<dbReference type="VEuPathDB" id="FungiDB:BDV34DRAFT_228550"/>
<name>A0A5N6DD33_ASPPA</name>
<sequence>MSVIQIPSPVGSERTDVNDEEILCTADNYSWVHYVQRSRRDRSVVLQLDTIFSFFRSGTSTLPLSNTDPITARSREQNIPLRPQPIHVRNRGPRRGRRSRLLTTDGTSDQVTEGSRRQRSISPWQPVVTDTRRMAHINRKKEIEQILSPLLAESINNVLLLCWGDKDRCHIIPTSIRHEADEVNIWESIRAAWYARRGYWRRYIPLYGVQQVSIVEVIMAGYESVSLGGKISEVQYLGLYREAEPVNKRSELEDNIANYKPQDFPCPYNPSTGKVNCFTNCISCIADDMECPENRLYESQRQLLHLIRRPVLTQAFSNENVANGNSLLKNEKLLYSHSDMLKNLDEWHVPDLSEIPFRALLITEGWDLDTRSVVIPLTVSFFFLLVVVSKVIYNDWGIVWNVACFFVSLAGLILMWVIHAVHQ</sequence>
<feature type="region of interest" description="Disordered" evidence="1">
    <location>
        <begin position="63"/>
        <end position="122"/>
    </location>
</feature>
<keyword evidence="2" id="KW-0812">Transmembrane</keyword>
<keyword evidence="4" id="KW-1185">Reference proteome</keyword>
<feature type="transmembrane region" description="Helical" evidence="2">
    <location>
        <begin position="398"/>
        <end position="418"/>
    </location>
</feature>
<keyword evidence="2" id="KW-1133">Transmembrane helix</keyword>
<dbReference type="Proteomes" id="UP000326532">
    <property type="component" value="Unassembled WGS sequence"/>
</dbReference>
<keyword evidence="2" id="KW-0472">Membrane</keyword>
<evidence type="ECO:0000313" key="4">
    <source>
        <dbReference type="Proteomes" id="UP000326532"/>
    </source>
</evidence>
<feature type="compositionally biased region" description="Polar residues" evidence="1">
    <location>
        <begin position="101"/>
        <end position="113"/>
    </location>
</feature>
<proteinExistence type="predicted"/>
<protein>
    <submittedName>
        <fullName evidence="3">Uncharacterized protein</fullName>
    </submittedName>
</protein>
<reference evidence="3 4" key="1">
    <citation type="submission" date="2019-04" db="EMBL/GenBank/DDBJ databases">
        <title>Fungal friends and foes A comparative genomics study of 23 Aspergillus species from section Flavi.</title>
        <authorList>
            <consortium name="DOE Joint Genome Institute"/>
            <person name="Kjaerbolling I."/>
            <person name="Vesth T.C."/>
            <person name="Frisvad J.C."/>
            <person name="Nybo J.L."/>
            <person name="Theobald S."/>
            <person name="Kildgaard S."/>
            <person name="Petersen T.I."/>
            <person name="Kuo A."/>
            <person name="Sato A."/>
            <person name="Lyhne E.K."/>
            <person name="Kogle M.E."/>
            <person name="Wiebenga A."/>
            <person name="Kun R.S."/>
            <person name="Lubbers R.J."/>
            <person name="Makela M.R."/>
            <person name="Barry K."/>
            <person name="Chovatia M."/>
            <person name="Clum A."/>
            <person name="Daum C."/>
            <person name="Haridas S."/>
            <person name="He G."/>
            <person name="LaButti K."/>
            <person name="Lipzen A."/>
            <person name="Mondo S."/>
            <person name="Pangilinan J."/>
            <person name="Riley R."/>
            <person name="Salamov A."/>
            <person name="Simmons B.A."/>
            <person name="Magnuson J.K."/>
            <person name="Henrissat B."/>
            <person name="Mortensen U.H."/>
            <person name="Larsen T.O."/>
            <person name="De vries R.P."/>
            <person name="Grigoriev I.V."/>
            <person name="Machida M."/>
            <person name="Baker S.E."/>
            <person name="Andersen M.R."/>
        </authorList>
    </citation>
    <scope>NUCLEOTIDE SEQUENCE [LARGE SCALE GENOMIC DNA]</scope>
    <source>
        <strain evidence="3 4">CBS 117618</strain>
    </source>
</reference>
<dbReference type="AlphaFoldDB" id="A0A5N6DD33"/>
<evidence type="ECO:0000256" key="2">
    <source>
        <dbReference type="SAM" id="Phobius"/>
    </source>
</evidence>
<feature type="compositionally biased region" description="Basic residues" evidence="1">
    <location>
        <begin position="88"/>
        <end position="100"/>
    </location>
</feature>
<dbReference type="EMBL" id="ML735007">
    <property type="protein sequence ID" value="KAB8202223.1"/>
    <property type="molecule type" value="Genomic_DNA"/>
</dbReference>
<evidence type="ECO:0000313" key="3">
    <source>
        <dbReference type="EMBL" id="KAB8202223.1"/>
    </source>
</evidence>
<evidence type="ECO:0000256" key="1">
    <source>
        <dbReference type="SAM" id="MobiDB-lite"/>
    </source>
</evidence>
<gene>
    <name evidence="3" type="ORF">BDV34DRAFT_228550</name>
</gene>
<organism evidence="3 4">
    <name type="scientific">Aspergillus parasiticus</name>
    <dbReference type="NCBI Taxonomy" id="5067"/>
    <lineage>
        <taxon>Eukaryota</taxon>
        <taxon>Fungi</taxon>
        <taxon>Dikarya</taxon>
        <taxon>Ascomycota</taxon>
        <taxon>Pezizomycotina</taxon>
        <taxon>Eurotiomycetes</taxon>
        <taxon>Eurotiomycetidae</taxon>
        <taxon>Eurotiales</taxon>
        <taxon>Aspergillaceae</taxon>
        <taxon>Aspergillus</taxon>
        <taxon>Aspergillus subgen. Circumdati</taxon>
    </lineage>
</organism>
<dbReference type="OMA" id="ENECHII"/>
<accession>A0A5N6DD33</accession>
<feature type="transmembrane region" description="Helical" evidence="2">
    <location>
        <begin position="373"/>
        <end position="392"/>
    </location>
</feature>